<sequence>MEQFHQKRDDNAESSSGFEFIDAILRESDAGVTVDTLSEKYNVPVGVIYQWRALFLPSFKHSQRLKELEEENEQLRRFITDAMSDGLAARADILSQINSNLRGRIRPRGAQNETLRSSDHPSSNDIKAFDKSNALDAIDPKR</sequence>
<evidence type="ECO:0000313" key="2">
    <source>
        <dbReference type="EMBL" id="ANY77109.1"/>
    </source>
</evidence>
<dbReference type="GO" id="GO:0003677">
    <property type="term" value="F:DNA binding"/>
    <property type="evidence" value="ECO:0007669"/>
    <property type="project" value="InterPro"/>
</dbReference>
<dbReference type="Pfam" id="PF01527">
    <property type="entry name" value="HTH_Tnp_1"/>
    <property type="match status" value="1"/>
</dbReference>
<protein>
    <recommendedName>
        <fullName evidence="3">Transposase</fullName>
    </recommendedName>
</protein>
<reference evidence="2" key="1">
    <citation type="submission" date="2016-07" db="EMBL/GenBank/DDBJ databases">
        <title>Microvirga ossetica sp. nov. a new species of rhizobia isolated from root nodules of the legume species Vicia alpestris Steven originated from North Ossetia region in the Caucasus.</title>
        <authorList>
            <person name="Safronova V.I."/>
            <person name="Kuznetsova I.G."/>
            <person name="Sazanova A.L."/>
            <person name="Belimov A."/>
            <person name="Andronov E."/>
            <person name="Osledkin Y.S."/>
            <person name="Onishchuk O.P."/>
            <person name="Kurchak O.N."/>
            <person name="Shaposhnikov A.I."/>
            <person name="Willems A."/>
            <person name="Tikhonovich I.A."/>
        </authorList>
    </citation>
    <scope>NUCLEOTIDE SEQUENCE [LARGE SCALE GENOMIC DNA]</scope>
    <source>
        <strain evidence="2">V5/3M</strain>
    </source>
</reference>
<dbReference type="AlphaFoldDB" id="A0A1B2EAX9"/>
<dbReference type="KEGG" id="moc:BB934_01815"/>
<evidence type="ECO:0000256" key="1">
    <source>
        <dbReference type="SAM" id="MobiDB-lite"/>
    </source>
</evidence>
<feature type="region of interest" description="Disordered" evidence="1">
    <location>
        <begin position="104"/>
        <end position="142"/>
    </location>
</feature>
<dbReference type="RefSeq" id="WP_099508109.1">
    <property type="nucleotide sequence ID" value="NZ_CP016616.1"/>
</dbReference>
<dbReference type="GO" id="GO:0004803">
    <property type="term" value="F:transposase activity"/>
    <property type="evidence" value="ECO:0007669"/>
    <property type="project" value="InterPro"/>
</dbReference>
<gene>
    <name evidence="2" type="ORF">BB934_01815</name>
</gene>
<dbReference type="GO" id="GO:0006313">
    <property type="term" value="P:DNA transposition"/>
    <property type="evidence" value="ECO:0007669"/>
    <property type="project" value="InterPro"/>
</dbReference>
<dbReference type="OrthoDB" id="9816028at2"/>
<name>A0A1B2EAX9_9HYPH</name>
<organism evidence="2">
    <name type="scientific">Microvirga ossetica</name>
    <dbReference type="NCBI Taxonomy" id="1882682"/>
    <lineage>
        <taxon>Bacteria</taxon>
        <taxon>Pseudomonadati</taxon>
        <taxon>Pseudomonadota</taxon>
        <taxon>Alphaproteobacteria</taxon>
        <taxon>Hyphomicrobiales</taxon>
        <taxon>Methylobacteriaceae</taxon>
        <taxon>Microvirga</taxon>
    </lineage>
</organism>
<accession>A0A1B2EAX9</accession>
<dbReference type="EMBL" id="CP016616">
    <property type="protein sequence ID" value="ANY77109.1"/>
    <property type="molecule type" value="Genomic_DNA"/>
</dbReference>
<feature type="compositionally biased region" description="Polar residues" evidence="1">
    <location>
        <begin position="111"/>
        <end position="125"/>
    </location>
</feature>
<proteinExistence type="predicted"/>
<evidence type="ECO:0008006" key="3">
    <source>
        <dbReference type="Google" id="ProtNLM"/>
    </source>
</evidence>
<dbReference type="InterPro" id="IPR002514">
    <property type="entry name" value="Transposase_8"/>
</dbReference>